<dbReference type="InterPro" id="IPR000498">
    <property type="entry name" value="OmpA-like_TM_dom"/>
</dbReference>
<evidence type="ECO:0000313" key="15">
    <source>
        <dbReference type="Proteomes" id="UP001219537"/>
    </source>
</evidence>
<dbReference type="GO" id="GO:0009279">
    <property type="term" value="C:cell outer membrane"/>
    <property type="evidence" value="ECO:0007669"/>
    <property type="project" value="UniProtKB-SubCell"/>
</dbReference>
<dbReference type="PRINTS" id="PR01022">
    <property type="entry name" value="OUTRMMBRANEA"/>
</dbReference>
<keyword evidence="9" id="KW-1015">Disulfide bond</keyword>
<dbReference type="Gene3D" id="3.30.1330.60">
    <property type="entry name" value="OmpA-like domain"/>
    <property type="match status" value="1"/>
</dbReference>
<dbReference type="PRINTS" id="PR01021">
    <property type="entry name" value="OMPADOMAIN"/>
</dbReference>
<evidence type="ECO:0000313" key="14">
    <source>
        <dbReference type="EMBL" id="WDG07374.1"/>
    </source>
</evidence>
<dbReference type="Gene3D" id="2.40.160.20">
    <property type="match status" value="1"/>
</dbReference>
<dbReference type="GO" id="GO:0046930">
    <property type="term" value="C:pore complex"/>
    <property type="evidence" value="ECO:0007669"/>
    <property type="project" value="UniProtKB-KW"/>
</dbReference>
<comment type="similarity">
    <text evidence="2">Belongs to the outer membrane OOP (TC 1.B.6) superfamily. OmpA family.</text>
</comment>
<evidence type="ECO:0000256" key="9">
    <source>
        <dbReference type="ARBA" id="ARBA00023157"/>
    </source>
</evidence>
<dbReference type="Pfam" id="PF00691">
    <property type="entry name" value="OmpA"/>
    <property type="match status" value="1"/>
</dbReference>
<evidence type="ECO:0000256" key="5">
    <source>
        <dbReference type="ARBA" id="ARBA00022692"/>
    </source>
</evidence>
<dbReference type="Proteomes" id="UP001219537">
    <property type="component" value="Chromosome 1"/>
</dbReference>
<sequence length="336" mass="37429">MRMTNRHILCVLTFVSTSFPLQASESDSQQYWYVGGGVGIGDYGDVKNKYAYDSATTRFAGDAHLGFAINKYLSSELSYQYLGSAYAKYPQGEIDGEFQQLVLSAKVGYPLDSAFYPYARVGGAAWFGESRGLREADEQGFAPVIGAGIEYAFSSSLVARLDYQYTDSLGDENVGYTNHHLLTVGFDWRFGFIKEQTEAVVVMPIEEFEIKETKTFVYSEQKQNHLFAFDSSRLNNTAAFSGVLEFLEQHPEVSIVIEGHTDNVGSEHYNQQLSEDRANAVKDYLVSEGIIETRISTLGRGEESPVANNDTSDGRAMNRRIEITIPDVVVSTETER</sequence>
<dbReference type="SUPFAM" id="SSF103088">
    <property type="entry name" value="OmpA-like"/>
    <property type="match status" value="1"/>
</dbReference>
<keyword evidence="12" id="KW-0732">Signal</keyword>
<proteinExistence type="inferred from homology"/>
<dbReference type="InterPro" id="IPR006665">
    <property type="entry name" value="OmpA-like"/>
</dbReference>
<keyword evidence="6" id="KW-0406">Ion transport</keyword>
<dbReference type="InterPro" id="IPR036737">
    <property type="entry name" value="OmpA-like_sf"/>
</dbReference>
<evidence type="ECO:0000256" key="2">
    <source>
        <dbReference type="ARBA" id="ARBA00005710"/>
    </source>
</evidence>
<dbReference type="SUPFAM" id="SSF56925">
    <property type="entry name" value="OMPA-like"/>
    <property type="match status" value="1"/>
</dbReference>
<dbReference type="EMBL" id="CP117988">
    <property type="protein sequence ID" value="WDG07374.1"/>
    <property type="molecule type" value="Genomic_DNA"/>
</dbReference>
<keyword evidence="10" id="KW-0998">Cell outer membrane</keyword>
<comment type="subcellular location">
    <subcellularLocation>
        <location evidence="1">Cell outer membrane</location>
        <topology evidence="1">Multi-pass membrane protein</topology>
    </subcellularLocation>
</comment>
<keyword evidence="7" id="KW-0626">Porin</keyword>
<dbReference type="PANTHER" id="PTHR30329:SF21">
    <property type="entry name" value="LIPOPROTEIN YIAD-RELATED"/>
    <property type="match status" value="1"/>
</dbReference>
<dbReference type="PROSITE" id="PS51123">
    <property type="entry name" value="OMPA_2"/>
    <property type="match status" value="1"/>
</dbReference>
<dbReference type="GO" id="GO:0015288">
    <property type="term" value="F:porin activity"/>
    <property type="evidence" value="ECO:0007669"/>
    <property type="project" value="UniProtKB-KW"/>
</dbReference>
<feature type="domain" description="OmpA-like" evidence="13">
    <location>
        <begin position="214"/>
        <end position="329"/>
    </location>
</feature>
<keyword evidence="4" id="KW-1134">Transmembrane beta strand</keyword>
<dbReference type="InterPro" id="IPR050330">
    <property type="entry name" value="Bact_OuterMem_StrucFunc"/>
</dbReference>
<dbReference type="CDD" id="cd07185">
    <property type="entry name" value="OmpA_C-like"/>
    <property type="match status" value="1"/>
</dbReference>
<dbReference type="Pfam" id="PF01389">
    <property type="entry name" value="OmpA_membrane"/>
    <property type="match status" value="1"/>
</dbReference>
<dbReference type="PROSITE" id="PS01068">
    <property type="entry name" value="OMPA_1"/>
    <property type="match status" value="1"/>
</dbReference>
<organism evidence="14 15">
    <name type="scientific">Vibrio campbellii</name>
    <dbReference type="NCBI Taxonomy" id="680"/>
    <lineage>
        <taxon>Bacteria</taxon>
        <taxon>Pseudomonadati</taxon>
        <taxon>Pseudomonadota</taxon>
        <taxon>Gammaproteobacteria</taxon>
        <taxon>Vibrionales</taxon>
        <taxon>Vibrionaceae</taxon>
        <taxon>Vibrio</taxon>
    </lineage>
</organism>
<evidence type="ECO:0000256" key="8">
    <source>
        <dbReference type="ARBA" id="ARBA00023136"/>
    </source>
</evidence>
<keyword evidence="3" id="KW-0813">Transport</keyword>
<keyword evidence="5" id="KW-0812">Transmembrane</keyword>
<dbReference type="InterPro" id="IPR002368">
    <property type="entry name" value="OmpA"/>
</dbReference>
<evidence type="ECO:0000256" key="10">
    <source>
        <dbReference type="ARBA" id="ARBA00023237"/>
    </source>
</evidence>
<protein>
    <submittedName>
        <fullName evidence="14">OmpA family protein</fullName>
    </submittedName>
</protein>
<dbReference type="PANTHER" id="PTHR30329">
    <property type="entry name" value="STATOR ELEMENT OF FLAGELLAR MOTOR COMPLEX"/>
    <property type="match status" value="1"/>
</dbReference>
<evidence type="ECO:0000256" key="12">
    <source>
        <dbReference type="SAM" id="SignalP"/>
    </source>
</evidence>
<evidence type="ECO:0000256" key="3">
    <source>
        <dbReference type="ARBA" id="ARBA00022448"/>
    </source>
</evidence>
<dbReference type="AlphaFoldDB" id="A0AAQ2XVI0"/>
<accession>A0AAQ2XVI0</accession>
<dbReference type="RefSeq" id="WP_052439710.1">
    <property type="nucleotide sequence ID" value="NZ_BBKW01000009.1"/>
</dbReference>
<evidence type="ECO:0000256" key="7">
    <source>
        <dbReference type="ARBA" id="ARBA00023114"/>
    </source>
</evidence>
<evidence type="ECO:0000256" key="1">
    <source>
        <dbReference type="ARBA" id="ARBA00004571"/>
    </source>
</evidence>
<dbReference type="InterPro" id="IPR006690">
    <property type="entry name" value="OMPA-like_CS"/>
</dbReference>
<reference evidence="14" key="1">
    <citation type="submission" date="2023-02" db="EMBL/GenBank/DDBJ databases">
        <title>Isolation, identification, and genome analysis of Vibrio campbellii in the Penaeus vannamei larvae stage.</title>
        <authorList>
            <person name="Huang T."/>
            <person name="Zhang B."/>
        </authorList>
    </citation>
    <scope>NUCLEOTIDE SEQUENCE</scope>
    <source>
        <strain evidence="14">20220413_1</strain>
    </source>
</reference>
<dbReference type="InterPro" id="IPR011250">
    <property type="entry name" value="OMP/PagP_B-barrel"/>
</dbReference>
<name>A0AAQ2XVI0_9VIBR</name>
<keyword evidence="8 11" id="KW-0472">Membrane</keyword>
<evidence type="ECO:0000256" key="4">
    <source>
        <dbReference type="ARBA" id="ARBA00022452"/>
    </source>
</evidence>
<feature type="signal peptide" evidence="12">
    <location>
        <begin position="1"/>
        <end position="23"/>
    </location>
</feature>
<evidence type="ECO:0000256" key="6">
    <source>
        <dbReference type="ARBA" id="ARBA00023065"/>
    </source>
</evidence>
<feature type="chain" id="PRO_5042903545" evidence="12">
    <location>
        <begin position="24"/>
        <end position="336"/>
    </location>
</feature>
<dbReference type="GO" id="GO:0006811">
    <property type="term" value="P:monoatomic ion transport"/>
    <property type="evidence" value="ECO:0007669"/>
    <property type="project" value="UniProtKB-KW"/>
</dbReference>
<evidence type="ECO:0000259" key="13">
    <source>
        <dbReference type="PROSITE" id="PS51123"/>
    </source>
</evidence>
<gene>
    <name evidence="14" type="ORF">PUN50_11510</name>
</gene>
<dbReference type="InterPro" id="IPR006664">
    <property type="entry name" value="OMP_bac"/>
</dbReference>
<evidence type="ECO:0000256" key="11">
    <source>
        <dbReference type="PROSITE-ProRule" id="PRU00473"/>
    </source>
</evidence>